<comment type="caution">
    <text evidence="3">The sequence shown here is derived from an EMBL/GenBank/DDBJ whole genome shotgun (WGS) entry which is preliminary data.</text>
</comment>
<organism evidence="3 4">
    <name type="scientific">Candidatus Blackburnbacteria bacterium RIFCSPHIGHO2_01_FULL_43_15b</name>
    <dbReference type="NCBI Taxonomy" id="1797513"/>
    <lineage>
        <taxon>Bacteria</taxon>
        <taxon>Candidatus Blackburniibacteriota</taxon>
    </lineage>
</organism>
<evidence type="ECO:0000256" key="2">
    <source>
        <dbReference type="SAM" id="SignalP"/>
    </source>
</evidence>
<protein>
    <submittedName>
        <fullName evidence="3">Uncharacterized protein</fullName>
    </submittedName>
</protein>
<dbReference type="STRING" id="1797513.A2782_03065"/>
<reference evidence="3 4" key="1">
    <citation type="journal article" date="2016" name="Nat. Commun.">
        <title>Thousands of microbial genomes shed light on interconnected biogeochemical processes in an aquifer system.</title>
        <authorList>
            <person name="Anantharaman K."/>
            <person name="Brown C.T."/>
            <person name="Hug L.A."/>
            <person name="Sharon I."/>
            <person name="Castelle C.J."/>
            <person name="Probst A.J."/>
            <person name="Thomas B.C."/>
            <person name="Singh A."/>
            <person name="Wilkins M.J."/>
            <person name="Karaoz U."/>
            <person name="Brodie E.L."/>
            <person name="Williams K.H."/>
            <person name="Hubbard S.S."/>
            <person name="Banfield J.F."/>
        </authorList>
    </citation>
    <scope>NUCLEOTIDE SEQUENCE [LARGE SCALE GENOMIC DNA]</scope>
</reference>
<gene>
    <name evidence="3" type="ORF">A2782_03065</name>
</gene>
<dbReference type="EMBL" id="MHBW01000006">
    <property type="protein sequence ID" value="OGY09675.1"/>
    <property type="molecule type" value="Genomic_DNA"/>
</dbReference>
<feature type="signal peptide" evidence="2">
    <location>
        <begin position="1"/>
        <end position="30"/>
    </location>
</feature>
<accession>A0A1G1V2W9</accession>
<keyword evidence="2" id="KW-0732">Signal</keyword>
<dbReference type="Proteomes" id="UP000177967">
    <property type="component" value="Unassembled WGS sequence"/>
</dbReference>
<sequence>MNYTKHLHKLSAVVMALAMLIGTVPIPAHAVGINDLRPFDTCTNYGATGAGQTETLFQALFPGRFAVVAGGALNGRAGPNNEPVWIVLKNDTAEPFPLGFEVSSGFFCEGASLDAVVNHAGKTGRYVGYLDLPAVATDASAPASDQTAAPESSPASAQSQFVAVSNVMLNRDLSQCRWGTETQKGETKTIGFLVLPGEIGLAFGWAIDGMEGKVRQTFHEGNNIVAITDGFVVVCSTTMALQPEVFEGYKLLEPTSYSLDGQHLFGQAGDAQEGYLKQAAGDWTHAALLWKKAHDEQLIQSRGGKPFLASAQAPPAPTATPQPATGGVIAPTGRPVRFTGTGDAQVNFDKGETVFGAFIRVDGAPNPVGMCFYASAPNSGSVSGGVIGRMPFPQEIQKDHLVSCG</sequence>
<evidence type="ECO:0000256" key="1">
    <source>
        <dbReference type="SAM" id="MobiDB-lite"/>
    </source>
</evidence>
<proteinExistence type="predicted"/>
<dbReference type="AlphaFoldDB" id="A0A1G1V2W9"/>
<name>A0A1G1V2W9_9BACT</name>
<feature type="region of interest" description="Disordered" evidence="1">
    <location>
        <begin position="307"/>
        <end position="328"/>
    </location>
</feature>
<evidence type="ECO:0000313" key="4">
    <source>
        <dbReference type="Proteomes" id="UP000177967"/>
    </source>
</evidence>
<evidence type="ECO:0000313" key="3">
    <source>
        <dbReference type="EMBL" id="OGY09675.1"/>
    </source>
</evidence>
<feature type="chain" id="PRO_5009580955" evidence="2">
    <location>
        <begin position="31"/>
        <end position="405"/>
    </location>
</feature>